<evidence type="ECO:0000259" key="5">
    <source>
        <dbReference type="PROSITE" id="PS50975"/>
    </source>
</evidence>
<dbReference type="InterPro" id="IPR011761">
    <property type="entry name" value="ATP-grasp"/>
</dbReference>
<reference evidence="6 7" key="1">
    <citation type="submission" date="2013-11" db="EMBL/GenBank/DDBJ databases">
        <title>Complete genome sequence of Rhizobium gallicum bv. gallicum R602.</title>
        <authorList>
            <person name="Bustos P."/>
            <person name="Santamaria R.I."/>
            <person name="Lozano L."/>
            <person name="Acosta J.L."/>
            <person name="Ormeno-Orrillo E."/>
            <person name="Rogel M.A."/>
            <person name="Romero D."/>
            <person name="Cevallos M.A."/>
            <person name="Martinez-Romero E."/>
            <person name="Gonzalez V."/>
        </authorList>
    </citation>
    <scope>NUCLEOTIDE SEQUENCE [LARGE SCALE GENOMIC DNA]</scope>
    <source>
        <strain evidence="6 7">R602</strain>
    </source>
</reference>
<dbReference type="SUPFAM" id="SSF56059">
    <property type="entry name" value="Glutathione synthetase ATP-binding domain-like"/>
    <property type="match status" value="1"/>
</dbReference>
<dbReference type="AlphaFoldDB" id="A0A0B4X3N9"/>
<evidence type="ECO:0000256" key="1">
    <source>
        <dbReference type="ARBA" id="ARBA00022598"/>
    </source>
</evidence>
<name>A0A0B4X3N9_9HYPH</name>
<dbReference type="Gene3D" id="3.40.50.20">
    <property type="match status" value="1"/>
</dbReference>
<dbReference type="GO" id="GO:0005524">
    <property type="term" value="F:ATP binding"/>
    <property type="evidence" value="ECO:0007669"/>
    <property type="project" value="UniProtKB-UniRule"/>
</dbReference>
<dbReference type="KEGG" id="rga:RGR602_CH01760"/>
<protein>
    <submittedName>
        <fullName evidence="6">ATP-grasp domain-containing protein</fullName>
    </submittedName>
</protein>
<evidence type="ECO:0000313" key="6">
    <source>
        <dbReference type="EMBL" id="AJD41098.1"/>
    </source>
</evidence>
<feature type="domain" description="ATP-grasp" evidence="5">
    <location>
        <begin position="113"/>
        <end position="302"/>
    </location>
</feature>
<evidence type="ECO:0000256" key="3">
    <source>
        <dbReference type="ARBA" id="ARBA00022840"/>
    </source>
</evidence>
<dbReference type="InterPro" id="IPR016185">
    <property type="entry name" value="PreATP-grasp_dom_sf"/>
</dbReference>
<keyword evidence="3 4" id="KW-0067">ATP-binding</keyword>
<organism evidence="6 7">
    <name type="scientific">Rhizobium gallicum bv. gallicum R602sp</name>
    <dbReference type="NCBI Taxonomy" id="1041138"/>
    <lineage>
        <taxon>Bacteria</taxon>
        <taxon>Pseudomonadati</taxon>
        <taxon>Pseudomonadota</taxon>
        <taxon>Alphaproteobacteria</taxon>
        <taxon>Hyphomicrobiales</taxon>
        <taxon>Rhizobiaceae</taxon>
        <taxon>Rhizobium/Agrobacterium group</taxon>
        <taxon>Rhizobium</taxon>
    </lineage>
</organism>
<dbReference type="PROSITE" id="PS00866">
    <property type="entry name" value="CPSASE_1"/>
    <property type="match status" value="1"/>
</dbReference>
<dbReference type="PROSITE" id="PS50975">
    <property type="entry name" value="ATP_GRASP"/>
    <property type="match status" value="1"/>
</dbReference>
<evidence type="ECO:0000256" key="2">
    <source>
        <dbReference type="ARBA" id="ARBA00022741"/>
    </source>
</evidence>
<dbReference type="HOGENOM" id="CLU_029016_5_1_5"/>
<dbReference type="Pfam" id="PF13535">
    <property type="entry name" value="ATP-grasp_4"/>
    <property type="match status" value="1"/>
</dbReference>
<dbReference type="GO" id="GO:0005829">
    <property type="term" value="C:cytosol"/>
    <property type="evidence" value="ECO:0007669"/>
    <property type="project" value="TreeGrafter"/>
</dbReference>
<gene>
    <name evidence="6" type="ORF">RGR602_CH01760</name>
</gene>
<dbReference type="Gene3D" id="3.30.470.20">
    <property type="entry name" value="ATP-grasp fold, B domain"/>
    <property type="match status" value="1"/>
</dbReference>
<dbReference type="InterPro" id="IPR013815">
    <property type="entry name" value="ATP_grasp_subdomain_1"/>
</dbReference>
<dbReference type="Gene3D" id="3.30.1490.20">
    <property type="entry name" value="ATP-grasp fold, A domain"/>
    <property type="match status" value="1"/>
</dbReference>
<dbReference type="EMBL" id="CP006877">
    <property type="protein sequence ID" value="AJD41098.1"/>
    <property type="molecule type" value="Genomic_DNA"/>
</dbReference>
<sequence>MDLRMTKRALLVGSNFSAVPLLFALKRRGLHISVCGNRPDEPCHAHADQSYFIDYSDPNALLSLVENGDFDFIVPTGNDVAYMSTTFVAGKLGFPRFDSMETATIIHTKQAFRRFTERNDIPAPRSVRLQGDSPIETGALRYPLLVKPSDSFSGRGVTKIFDRTELAAAVADARRNSRTAEVVIEEFIEGSLHSHSAFIKDQEIAFDVFVDEYCTVYPYQVDSSNHPSRLFETVRLKTRAIMARVVKLLRLQDGLIHTQFLSNGDDVWIIECMRRCPGDLYGSLVDQSLGIDYADLVITLLLGEAFSVTPRFEPPLFFGRHTITSDTPSTPFSFSHSIPSSDVRIAQLKTTGKPMNSAPFDKLAILYARFETRDEMLKVTPDFKTFISLQTMQGDLA</sequence>
<dbReference type="Proteomes" id="UP000031368">
    <property type="component" value="Chromosome"/>
</dbReference>
<dbReference type="GO" id="GO:0016874">
    <property type="term" value="F:ligase activity"/>
    <property type="evidence" value="ECO:0007669"/>
    <property type="project" value="UniProtKB-KW"/>
</dbReference>
<evidence type="ECO:0000256" key="4">
    <source>
        <dbReference type="PROSITE-ProRule" id="PRU00409"/>
    </source>
</evidence>
<accession>A0A0B4X3N9</accession>
<dbReference type="PANTHER" id="PTHR43055:SF1">
    <property type="entry name" value="FORMATE-DEPENDENT PHOSPHORIBOSYLGLYCINAMIDE FORMYLTRANSFERASE"/>
    <property type="match status" value="1"/>
</dbReference>
<keyword evidence="1" id="KW-0436">Ligase</keyword>
<keyword evidence="7" id="KW-1185">Reference proteome</keyword>
<proteinExistence type="predicted"/>
<dbReference type="GO" id="GO:0046872">
    <property type="term" value="F:metal ion binding"/>
    <property type="evidence" value="ECO:0007669"/>
    <property type="project" value="InterPro"/>
</dbReference>
<dbReference type="SUPFAM" id="SSF52440">
    <property type="entry name" value="PreATP-grasp domain"/>
    <property type="match status" value="1"/>
</dbReference>
<evidence type="ECO:0000313" key="7">
    <source>
        <dbReference type="Proteomes" id="UP000031368"/>
    </source>
</evidence>
<keyword evidence="2 4" id="KW-0547">Nucleotide-binding</keyword>
<dbReference type="InterPro" id="IPR005479">
    <property type="entry name" value="CPAse_ATP-bd"/>
</dbReference>
<dbReference type="PANTHER" id="PTHR43055">
    <property type="entry name" value="FORMATE-DEPENDENT PHOSPHORIBOSYLGLYCINAMIDE FORMYLTRANSFERASE"/>
    <property type="match status" value="1"/>
</dbReference>